<evidence type="ECO:0000259" key="3">
    <source>
        <dbReference type="PROSITE" id="PS50093"/>
    </source>
</evidence>
<dbReference type="InterPro" id="IPR044060">
    <property type="entry name" value="Bacterial_rp_domain"/>
</dbReference>
<dbReference type="PROSITE" id="PS50093">
    <property type="entry name" value="PKD"/>
    <property type="match status" value="1"/>
</dbReference>
<dbReference type="Pfam" id="PF18911">
    <property type="entry name" value="PKD_4"/>
    <property type="match status" value="1"/>
</dbReference>
<gene>
    <name evidence="4" type="ORF">F4562_000948</name>
</gene>
<dbReference type="NCBIfam" id="NF012200">
    <property type="entry name" value="choice_anch_D"/>
    <property type="match status" value="1"/>
</dbReference>
<protein>
    <submittedName>
        <fullName evidence="4">Putative repeat protein (TIGR01451 family)</fullName>
    </submittedName>
</protein>
<dbReference type="InterPro" id="IPR013783">
    <property type="entry name" value="Ig-like_fold"/>
</dbReference>
<feature type="compositionally biased region" description="Basic and acidic residues" evidence="1">
    <location>
        <begin position="767"/>
        <end position="782"/>
    </location>
</feature>
<dbReference type="Gene3D" id="2.60.40.10">
    <property type="entry name" value="Immunoglobulins"/>
    <property type="match status" value="4"/>
</dbReference>
<organism evidence="4 5">
    <name type="scientific">Streptosporangium becharense</name>
    <dbReference type="NCBI Taxonomy" id="1816182"/>
    <lineage>
        <taxon>Bacteria</taxon>
        <taxon>Bacillati</taxon>
        <taxon>Actinomycetota</taxon>
        <taxon>Actinomycetes</taxon>
        <taxon>Streptosporangiales</taxon>
        <taxon>Streptosporangiaceae</taxon>
        <taxon>Streptosporangium</taxon>
    </lineage>
</organism>
<evidence type="ECO:0000313" key="4">
    <source>
        <dbReference type="EMBL" id="MBB5817886.1"/>
    </source>
</evidence>
<dbReference type="EMBL" id="JACHMP010000001">
    <property type="protein sequence ID" value="MBB5817886.1"/>
    <property type="molecule type" value="Genomic_DNA"/>
</dbReference>
<dbReference type="NCBIfam" id="NF041940">
    <property type="entry name" value="choice_anch_X"/>
    <property type="match status" value="1"/>
</dbReference>
<dbReference type="InterPro" id="IPR029058">
    <property type="entry name" value="AB_hydrolase_fold"/>
</dbReference>
<comment type="caution">
    <text evidence="4">The sequence shown here is derived from an EMBL/GenBank/DDBJ whole genome shotgun (WGS) entry which is preliminary data.</text>
</comment>
<accession>A0A7W9MEW3</accession>
<feature type="domain" description="PKD" evidence="3">
    <location>
        <begin position="1810"/>
        <end position="1867"/>
    </location>
</feature>
<dbReference type="GO" id="GO:0005975">
    <property type="term" value="P:carbohydrate metabolic process"/>
    <property type="evidence" value="ECO:0007669"/>
    <property type="project" value="UniProtKB-ARBA"/>
</dbReference>
<name>A0A7W9MEW3_9ACTN</name>
<dbReference type="Gene3D" id="3.40.50.1820">
    <property type="entry name" value="alpha/beta hydrolase"/>
    <property type="match status" value="1"/>
</dbReference>
<dbReference type="InterPro" id="IPR035986">
    <property type="entry name" value="PKD_dom_sf"/>
</dbReference>
<feature type="region of interest" description="Disordered" evidence="1">
    <location>
        <begin position="1020"/>
        <end position="1039"/>
    </location>
</feature>
<feature type="chain" id="PRO_5039630495" evidence="2">
    <location>
        <begin position="26"/>
        <end position="1867"/>
    </location>
</feature>
<dbReference type="Proteomes" id="UP000540685">
    <property type="component" value="Unassembled WGS sequence"/>
</dbReference>
<dbReference type="Pfam" id="PF18998">
    <property type="entry name" value="Flg_new_2"/>
    <property type="match status" value="1"/>
</dbReference>
<feature type="region of interest" description="Disordered" evidence="1">
    <location>
        <begin position="751"/>
        <end position="791"/>
    </location>
</feature>
<proteinExistence type="predicted"/>
<dbReference type="InterPro" id="IPR001434">
    <property type="entry name" value="OmcB-like_DUF11"/>
</dbReference>
<evidence type="ECO:0000313" key="5">
    <source>
        <dbReference type="Proteomes" id="UP000540685"/>
    </source>
</evidence>
<dbReference type="CDD" id="cd00146">
    <property type="entry name" value="PKD"/>
    <property type="match status" value="2"/>
</dbReference>
<reference evidence="4 5" key="1">
    <citation type="submission" date="2020-08" db="EMBL/GenBank/DDBJ databases">
        <title>Sequencing the genomes of 1000 actinobacteria strains.</title>
        <authorList>
            <person name="Klenk H.-P."/>
        </authorList>
    </citation>
    <scope>NUCLEOTIDE SEQUENCE [LARGE SCALE GENOMIC DNA]</scope>
    <source>
        <strain evidence="4 5">DSM 46887</strain>
    </source>
</reference>
<sequence length="1867" mass="193472">MNRLPVHTFLRRAALPLLAALVATAATPVPPVTASPPRPPGSGMAATAVGHPRLVDLGPLDTVAGGDIRPTGFLNNKGQLAARIGNRTDGYSRAALLAEGTVIDVHARLGLGENSSSAALGVNDDGVVVGDYSERTPGRPPADGNAFILGDGAATTLPLRAARDVNNAGQVVGDNWVYDRSDGSTLRIDGSLKADAVHATAVNNRGQVSGVFRNYSDPAGGRTTAFRTDPGLPVDVDENLLTYLKDRSSVVYDINDRGEKGQAAGFGTDEGGGFVPVIWQENGTPTAMKTRHGGKVLAINNAGIGAGWLYHVAPGGVYADEHAAVYLDGQGTDLNTLLPADTAFTLIQATGINDVGQIGGFMQAKAGGKIHAFLLDLGGRPSIASLTLQTQKYPSAEWIPVPPDGTFDGNQVRVTVSITNPGSTPASAQLVLTEERSGRFLPGGMFEEIIPPYGTVTKRVVWDTEGFAWLKGRARSDRVVVAKLRAGGAELDGRTAPLLIRPKPVILVHGFKTDAKTAWGDYASILASGHPLLRGFAVGDGQVPGKLSLGDPSDPYQPTLNYGRNGHELGVYIRGVLEKTGASRVDLLTHSLGGLVARVFLHKYDVQNPLDGKPSVNRLLQMGVPNLGTPCADLVMDRMAGRSPDDRMPFWPALLYMSEAAAREFNKEITDLSGVPVSTLTGWNHKVKCPSLGGDGGPTELDIDSDSLVPGWSANFSYDDNPETATAHAEMTRSPGDFLAYVQPRLASRLADVGNPSGELPEPQDPEDLKRAKERDAAEPEGVRSGTNGVKAGKDVTAEAAAGVVSTFATPSVTVKAGETASVPLQVPAGTGFGVVGMLPPTVGMLLRDPSGKAAASYPAGSTEAAQPIQGLSVAEPQAGAWKVEVTNTGTGPVTAYLSAWVAGNPLTVTAAAEQAGDDGRVRVSATVTENGAPVTGIPVKAVLVAEDATRRELTLADDGKSGDGAAGDGKYAATSEALADGAYGIGVRAEIAQGDRTTRAAVRVAKPDLREFALTLSAQPGGSVEASPKQERYRSGTKVTLTARAESGRIPIGWTVDGRDRPAGNLTITMDEEHTVVARFGSYTVTELGAPPGADPAGTWATALNDRGQVAATVTDKDGRKHAVRWQAGAFTDLGGLPCTDGGLVCQAEATGINAAGEVSGVAVASTGRGNERHAVVFRADGTVRDLQPAETAAGTTSRAADLNDSGQVFGWMGVPYARNPHVVWEDGTAVRLPEPEFTDRDISHTRLQVGRINNRGQVAGAYVTERGLEGLPLAWQPALYRDGKPTRLSVTGCASPRGTAFAVNDAGTAAGYLDCGINGSEPPRAAVWQDGKRIELGPGRASAINHSGLVAGMIAQASPDRYWAPALWLDGTAHRLADLLPRPLCPDDDDATTAPCMGVYDVVDVNAAGQVLVRGFVRDHSTTSAGLSEAARSFLLTPTTARADLEVAHTVSPAEPGPGATVTWTATVTNKGGDAATDVRLDVLVPPGVTGAACDTWRGVCTPVKEGFRNTVRVLEPGWSATVKVTATVPAGTADGTRLTARAGAASLAVPDPEPGDNSVAATATVRPWLDKTGIKWADEVKVGQESSEKAVTLTNRLNAPITLKAITVTGPFKQTNGCGTELAVGGRCTVQVRFAPTQAGDASGTLTFATGTDGGGPVHTVTLEGTGTTNAAPAVQAPASLTGVVGKEVTLKVSFTDADAADTHTALVAWGDGPPDTPRVTRTEGGGTFTVTHTYAQARTGTVMVMVTDSARSTSTVYIPYEIKEAGANQAPKVTLWGPATVAQGATWVGRGSFTDPGSTSWTVSADYGDGAGPRPLTQTAGQWKLERAFTAAGTYTVTLAVTDNQGATGTATAKVQVTNTVRR</sequence>
<dbReference type="SUPFAM" id="SSF53474">
    <property type="entry name" value="alpha/beta-Hydrolases"/>
    <property type="match status" value="1"/>
</dbReference>
<dbReference type="RefSeq" id="WP_184545551.1">
    <property type="nucleotide sequence ID" value="NZ_JACHMP010000001.1"/>
</dbReference>
<keyword evidence="2" id="KW-0732">Signal</keyword>
<keyword evidence="5" id="KW-1185">Reference proteome</keyword>
<feature type="signal peptide" evidence="2">
    <location>
        <begin position="1"/>
        <end position="25"/>
    </location>
</feature>
<evidence type="ECO:0000256" key="1">
    <source>
        <dbReference type="SAM" id="MobiDB-lite"/>
    </source>
</evidence>
<dbReference type="InterPro" id="IPR000601">
    <property type="entry name" value="PKD_dom"/>
</dbReference>
<evidence type="ECO:0000256" key="2">
    <source>
        <dbReference type="SAM" id="SignalP"/>
    </source>
</evidence>
<dbReference type="SUPFAM" id="SSF49299">
    <property type="entry name" value="PKD domain"/>
    <property type="match status" value="1"/>
</dbReference>
<dbReference type="Pfam" id="PF01345">
    <property type="entry name" value="DUF11"/>
    <property type="match status" value="1"/>
</dbReference>